<name>A0A0S4XMP8_9BACT</name>
<evidence type="ECO:0000313" key="3">
    <source>
        <dbReference type="EMBL" id="CUV65046.1"/>
    </source>
</evidence>
<gene>
    <name evidence="3" type="ORF">BN3087_160003</name>
</gene>
<dbReference type="AlphaFoldDB" id="A0A0S4XMP8"/>
<reference evidence="3" key="1">
    <citation type="submission" date="2015-11" db="EMBL/GenBank/DDBJ databases">
        <authorList>
            <person name="Zhang Y."/>
            <person name="Guo Z."/>
        </authorList>
    </citation>
    <scope>NUCLEOTIDE SEQUENCE</scope>
    <source>
        <strain evidence="3">BN30871</strain>
    </source>
</reference>
<keyword evidence="1" id="KW-0812">Transmembrane</keyword>
<dbReference type="InterPro" id="IPR021309">
    <property type="entry name" value="YgaP-like_TM"/>
</dbReference>
<feature type="domain" description="Inner membrane protein YgaP-like transmembrane" evidence="2">
    <location>
        <begin position="1"/>
        <end position="60"/>
    </location>
</feature>
<keyword evidence="1" id="KW-0472">Membrane</keyword>
<accession>A0A0S4XMP8</accession>
<protein>
    <recommendedName>
        <fullName evidence="2">Inner membrane protein YgaP-like transmembrane domain-containing protein</fullName>
    </recommendedName>
</protein>
<feature type="transmembrane region" description="Helical" evidence="1">
    <location>
        <begin position="34"/>
        <end position="53"/>
    </location>
</feature>
<proteinExistence type="predicted"/>
<dbReference type="EMBL" id="FAXN01000014">
    <property type="protein sequence ID" value="CUV65046.1"/>
    <property type="molecule type" value="Genomic_DNA"/>
</dbReference>
<sequence>MTKNVGRTDQIIRLVLGAVLILFAIWSGNILGYIGIILVVTALIGYCPLYSLIGKNSCGSDECTK</sequence>
<evidence type="ECO:0000256" key="1">
    <source>
        <dbReference type="SAM" id="Phobius"/>
    </source>
</evidence>
<keyword evidence="1" id="KW-1133">Transmembrane helix</keyword>
<evidence type="ECO:0000259" key="2">
    <source>
        <dbReference type="Pfam" id="PF11127"/>
    </source>
</evidence>
<organism evidence="3">
    <name type="scientific">Sulfurovum sp. enrichment culture clone C5</name>
    <dbReference type="NCBI Taxonomy" id="497650"/>
    <lineage>
        <taxon>Bacteria</taxon>
        <taxon>Pseudomonadati</taxon>
        <taxon>Campylobacterota</taxon>
        <taxon>Epsilonproteobacteria</taxon>
        <taxon>Campylobacterales</taxon>
        <taxon>Sulfurovaceae</taxon>
        <taxon>Sulfurovum</taxon>
        <taxon>environmental samples</taxon>
    </lineage>
</organism>
<feature type="transmembrane region" description="Helical" evidence="1">
    <location>
        <begin position="12"/>
        <end position="28"/>
    </location>
</feature>
<dbReference type="Pfam" id="PF11127">
    <property type="entry name" value="YgaP-like_TM"/>
    <property type="match status" value="1"/>
</dbReference>